<reference evidence="1" key="1">
    <citation type="submission" date="2014-09" db="EMBL/GenBank/DDBJ databases">
        <authorList>
            <person name="Magalhaes I.L.F."/>
            <person name="Oliveira U."/>
            <person name="Santos F.R."/>
            <person name="Vidigal T.H.D.A."/>
            <person name="Brescovit A.D."/>
            <person name="Santos A.J."/>
        </authorList>
    </citation>
    <scope>NUCLEOTIDE SEQUENCE</scope>
    <source>
        <tissue evidence="1">Shoot tissue taken approximately 20 cm above the soil surface</tissue>
    </source>
</reference>
<accession>A0A0A8ZQ09</accession>
<dbReference type="AlphaFoldDB" id="A0A0A8ZQ09"/>
<name>A0A0A8ZQ09_ARUDO</name>
<dbReference type="EMBL" id="GBRH01257014">
    <property type="protein sequence ID" value="JAD40881.1"/>
    <property type="molecule type" value="Transcribed_RNA"/>
</dbReference>
<protein>
    <submittedName>
        <fullName evidence="1">Uncharacterized protein</fullName>
    </submittedName>
</protein>
<sequence>MEVQRGVPNMINRPYSEVKFWWRITYVETTIEYHIRLSPISL</sequence>
<evidence type="ECO:0000313" key="1">
    <source>
        <dbReference type="EMBL" id="JAD40881.1"/>
    </source>
</evidence>
<proteinExistence type="predicted"/>
<reference evidence="1" key="2">
    <citation type="journal article" date="2015" name="Data Brief">
        <title>Shoot transcriptome of the giant reed, Arundo donax.</title>
        <authorList>
            <person name="Barrero R.A."/>
            <person name="Guerrero F.D."/>
            <person name="Moolhuijzen P."/>
            <person name="Goolsby J.A."/>
            <person name="Tidwell J."/>
            <person name="Bellgard S.E."/>
            <person name="Bellgard M.I."/>
        </authorList>
    </citation>
    <scope>NUCLEOTIDE SEQUENCE</scope>
    <source>
        <tissue evidence="1">Shoot tissue taken approximately 20 cm above the soil surface</tissue>
    </source>
</reference>
<organism evidence="1">
    <name type="scientific">Arundo donax</name>
    <name type="common">Giant reed</name>
    <name type="synonym">Donax arundinaceus</name>
    <dbReference type="NCBI Taxonomy" id="35708"/>
    <lineage>
        <taxon>Eukaryota</taxon>
        <taxon>Viridiplantae</taxon>
        <taxon>Streptophyta</taxon>
        <taxon>Embryophyta</taxon>
        <taxon>Tracheophyta</taxon>
        <taxon>Spermatophyta</taxon>
        <taxon>Magnoliopsida</taxon>
        <taxon>Liliopsida</taxon>
        <taxon>Poales</taxon>
        <taxon>Poaceae</taxon>
        <taxon>PACMAD clade</taxon>
        <taxon>Arundinoideae</taxon>
        <taxon>Arundineae</taxon>
        <taxon>Arundo</taxon>
    </lineage>
</organism>